<sequence>MDAMQRNRDEAAALANAEDASVWRWFSALLEDRRVRWRYMFGYWIVCVDRMRVASELTFYDAIRVAKDVAEHRVTGEKRQRVRIGDS</sequence>
<gene>
    <name evidence="1" type="ORF">A2G96_30290</name>
</gene>
<reference evidence="1 2" key="1">
    <citation type="submission" date="2016-03" db="EMBL/GenBank/DDBJ databases">
        <title>Complete genome sequence of a novel chlorpyrifos degrading bacterium, Cupriavidus nantongensis sp. X1.</title>
        <authorList>
            <person name="Fang L."/>
        </authorList>
    </citation>
    <scope>NUCLEOTIDE SEQUENCE [LARGE SCALE GENOMIC DNA]</scope>
    <source>
        <strain evidence="1 2">X1</strain>
    </source>
</reference>
<evidence type="ECO:0000313" key="1">
    <source>
        <dbReference type="EMBL" id="AMR82450.1"/>
    </source>
</evidence>
<evidence type="ECO:0000313" key="2">
    <source>
        <dbReference type="Proteomes" id="UP000075238"/>
    </source>
</evidence>
<accession>A0A142JWI8</accession>
<dbReference type="Proteomes" id="UP000075238">
    <property type="component" value="Chromosome 2"/>
</dbReference>
<dbReference type="KEGG" id="cnan:A2G96_30290"/>
<proteinExistence type="predicted"/>
<organism evidence="1 2">
    <name type="scientific">Cupriavidus nantongensis</name>
    <dbReference type="NCBI Taxonomy" id="1796606"/>
    <lineage>
        <taxon>Bacteria</taxon>
        <taxon>Pseudomonadati</taxon>
        <taxon>Pseudomonadota</taxon>
        <taxon>Betaproteobacteria</taxon>
        <taxon>Burkholderiales</taxon>
        <taxon>Burkholderiaceae</taxon>
        <taxon>Cupriavidus</taxon>
    </lineage>
</organism>
<keyword evidence="2" id="KW-1185">Reference proteome</keyword>
<dbReference type="EMBL" id="CP014845">
    <property type="protein sequence ID" value="AMR82450.1"/>
    <property type="molecule type" value="Genomic_DNA"/>
</dbReference>
<dbReference type="AlphaFoldDB" id="A0A142JWI8"/>
<name>A0A142JWI8_9BURK</name>
<protein>
    <submittedName>
        <fullName evidence="1">Uncharacterized protein</fullName>
    </submittedName>
</protein>
<dbReference type="STRING" id="1796606.A2G96_30290"/>